<dbReference type="GO" id="GO:0006606">
    <property type="term" value="P:protein import into nucleus"/>
    <property type="evidence" value="ECO:0007669"/>
    <property type="project" value="InterPro"/>
</dbReference>
<dbReference type="InterPro" id="IPR000225">
    <property type="entry name" value="Armadillo"/>
</dbReference>
<sequence length="520" mass="57434">MSSSHKQRYKNAALDSKELRRRREEEGLQLRKQKREQQLFKKRNVNLPDLEAGELANEEEMGNSGTVISQDIIQALVSPSIEDQLTATQKVRKLLSREPCPPINAVIQTGIVPKFVEFLRNDSNCQLQFEAAWALTNIASGTSEQTHIVIEAGAVPIFIQLLSSPYEDVAEQSVWAVGNIAGDSPQCRDYVLQQGVLTPLLQLLSKSNRVTMTRNAVWALSNLCRGKNPPVEFSKVSPCLPVLSRLLFHTDGDVLADACWAISYLSDGPNEKIQAVIDSGVCRRLVELLMHPQQNVVSAALRAVGNIVTGDDVQTQVILNCGALPCLLHLMSSSKETIKKEACWTISNIAAGNRQQIQAVIDANVFPVLVEVMKSGDFKVRKEAAWAVVNATSGGSPDQIRYLVDQGCIPPLCDFLTAMDVKIIQVALNGLENILKVGQADAHAVGGINKFAVMIEECYGLDKIEFLQSHENMDIYRKVFDMIEEYFGSEEEDAKVAPDVDPNEPQQFQFNPAQPSAFNF</sequence>
<feature type="repeat" description="ARM" evidence="6">
    <location>
        <begin position="153"/>
        <end position="195"/>
    </location>
</feature>
<dbReference type="InterPro" id="IPR032413">
    <property type="entry name" value="Arm_3"/>
</dbReference>
<dbReference type="FunFam" id="1.20.5.690:FF:000001">
    <property type="entry name" value="Importin subunit alpha"/>
    <property type="match status" value="1"/>
</dbReference>
<dbReference type="InterPro" id="IPR016024">
    <property type="entry name" value="ARM-type_fold"/>
</dbReference>
<dbReference type="PROSITE" id="PS50176">
    <property type="entry name" value="ARM_REPEAT"/>
    <property type="match status" value="4"/>
</dbReference>
<comment type="caution">
    <text evidence="9">The sequence shown here is derived from an EMBL/GenBank/DDBJ whole genome shotgun (WGS) entry which is preliminary data.</text>
</comment>
<dbReference type="GO" id="GO:0005737">
    <property type="term" value="C:cytoplasm"/>
    <property type="evidence" value="ECO:0007669"/>
    <property type="project" value="InterPro"/>
</dbReference>
<feature type="compositionally biased region" description="Basic and acidic residues" evidence="7">
    <location>
        <begin position="15"/>
        <end position="33"/>
    </location>
</feature>
<dbReference type="Gene3D" id="1.20.5.690">
    <property type="entry name" value="Importin-alpha, importin-beta-binding domain"/>
    <property type="match status" value="1"/>
</dbReference>
<dbReference type="Pfam" id="PF16186">
    <property type="entry name" value="Arm_3"/>
    <property type="match status" value="1"/>
</dbReference>
<evidence type="ECO:0000256" key="6">
    <source>
        <dbReference type="PROSITE-ProRule" id="PRU00259"/>
    </source>
</evidence>
<dbReference type="SMART" id="SM00185">
    <property type="entry name" value="ARM"/>
    <property type="match status" value="8"/>
</dbReference>
<keyword evidence="4 5" id="KW-0653">Protein transport</keyword>
<reference evidence="9 10" key="1">
    <citation type="journal article" date="2016" name="Genome Biol. Evol.">
        <title>Gene Family Evolution Reflects Adaptation to Soil Environmental Stressors in the Genome of the Collembolan Orchesella cincta.</title>
        <authorList>
            <person name="Faddeeva-Vakhrusheva A."/>
            <person name="Derks M.F."/>
            <person name="Anvar S.Y."/>
            <person name="Agamennone V."/>
            <person name="Suring W."/>
            <person name="Smit S."/>
            <person name="van Straalen N.M."/>
            <person name="Roelofs D."/>
        </authorList>
    </citation>
    <scope>NUCLEOTIDE SEQUENCE [LARGE SCALE GENOMIC DNA]</scope>
    <source>
        <tissue evidence="9">Mixed pool</tissue>
    </source>
</reference>
<protein>
    <recommendedName>
        <fullName evidence="5">Importin subunit alpha</fullName>
    </recommendedName>
</protein>
<organism evidence="9 10">
    <name type="scientific">Orchesella cincta</name>
    <name type="common">Springtail</name>
    <name type="synonym">Podura cincta</name>
    <dbReference type="NCBI Taxonomy" id="48709"/>
    <lineage>
        <taxon>Eukaryota</taxon>
        <taxon>Metazoa</taxon>
        <taxon>Ecdysozoa</taxon>
        <taxon>Arthropoda</taxon>
        <taxon>Hexapoda</taxon>
        <taxon>Collembola</taxon>
        <taxon>Entomobryomorpha</taxon>
        <taxon>Entomobryoidea</taxon>
        <taxon>Orchesellidae</taxon>
        <taxon>Orchesellinae</taxon>
        <taxon>Orchesella</taxon>
    </lineage>
</organism>
<dbReference type="InterPro" id="IPR002652">
    <property type="entry name" value="Importin-a_IBB"/>
</dbReference>
<feature type="repeat" description="ARM" evidence="6">
    <location>
        <begin position="195"/>
        <end position="223"/>
    </location>
</feature>
<dbReference type="STRING" id="48709.A0A1D2NMF1"/>
<keyword evidence="10" id="KW-1185">Reference proteome</keyword>
<dbReference type="FunFam" id="1.25.10.10:FF:000013">
    <property type="entry name" value="Importin subunit alpha"/>
    <property type="match status" value="1"/>
</dbReference>
<dbReference type="Pfam" id="PF00514">
    <property type="entry name" value="Arm"/>
    <property type="match status" value="8"/>
</dbReference>
<evidence type="ECO:0000256" key="3">
    <source>
        <dbReference type="ARBA" id="ARBA00022737"/>
    </source>
</evidence>
<dbReference type="AlphaFoldDB" id="A0A1D2NMF1"/>
<name>A0A1D2NMF1_ORCCI</name>
<dbReference type="InterPro" id="IPR024931">
    <property type="entry name" value="Importin_alpha"/>
</dbReference>
<evidence type="ECO:0000256" key="4">
    <source>
        <dbReference type="ARBA" id="ARBA00022927"/>
    </source>
</evidence>
<dbReference type="Gene3D" id="1.25.10.10">
    <property type="entry name" value="Leucine-rich Repeat Variant"/>
    <property type="match status" value="1"/>
</dbReference>
<dbReference type="SUPFAM" id="SSF48371">
    <property type="entry name" value="ARM repeat"/>
    <property type="match status" value="1"/>
</dbReference>
<evidence type="ECO:0000313" key="9">
    <source>
        <dbReference type="EMBL" id="ODN06458.1"/>
    </source>
</evidence>
<dbReference type="InterPro" id="IPR036975">
    <property type="entry name" value="Importin-a_IBB_sf"/>
</dbReference>
<dbReference type="EMBL" id="LJIJ01000005">
    <property type="protein sequence ID" value="ODN06458.1"/>
    <property type="molecule type" value="Genomic_DNA"/>
</dbReference>
<dbReference type="PROSITE" id="PS51214">
    <property type="entry name" value="IBB"/>
    <property type="match status" value="1"/>
</dbReference>
<dbReference type="GO" id="GO:0061608">
    <property type="term" value="F:nuclear import signal receptor activity"/>
    <property type="evidence" value="ECO:0007669"/>
    <property type="project" value="InterPro"/>
</dbReference>
<dbReference type="PIRSF" id="PIRSF005673">
    <property type="entry name" value="Importin_alpha"/>
    <property type="match status" value="1"/>
</dbReference>
<dbReference type="Pfam" id="PF01749">
    <property type="entry name" value="IBB"/>
    <property type="match status" value="1"/>
</dbReference>
<feature type="region of interest" description="Disordered" evidence="7">
    <location>
        <begin position="496"/>
        <end position="520"/>
    </location>
</feature>
<feature type="repeat" description="ARM" evidence="6">
    <location>
        <begin position="322"/>
        <end position="356"/>
    </location>
</feature>
<feature type="repeat" description="ARM" evidence="6">
    <location>
        <begin position="110"/>
        <end position="153"/>
    </location>
</feature>
<keyword evidence="2 5" id="KW-0813">Transport</keyword>
<evidence type="ECO:0000259" key="8">
    <source>
        <dbReference type="PROSITE" id="PS51214"/>
    </source>
</evidence>
<dbReference type="OMA" id="EMIQMLY"/>
<feature type="domain" description="IBB" evidence="8">
    <location>
        <begin position="1"/>
        <end position="52"/>
    </location>
</feature>
<evidence type="ECO:0000256" key="2">
    <source>
        <dbReference type="ARBA" id="ARBA00022448"/>
    </source>
</evidence>
<dbReference type="Proteomes" id="UP000094527">
    <property type="component" value="Unassembled WGS sequence"/>
</dbReference>
<comment type="similarity">
    <text evidence="1 5">Belongs to the importin alpha family.</text>
</comment>
<accession>A0A1D2NMF1</accession>
<evidence type="ECO:0000313" key="10">
    <source>
        <dbReference type="Proteomes" id="UP000094527"/>
    </source>
</evidence>
<dbReference type="InterPro" id="IPR011989">
    <property type="entry name" value="ARM-like"/>
</dbReference>
<feature type="compositionally biased region" description="Polar residues" evidence="7">
    <location>
        <begin position="504"/>
        <end position="520"/>
    </location>
</feature>
<evidence type="ECO:0000256" key="5">
    <source>
        <dbReference type="PIRNR" id="PIRNR005673"/>
    </source>
</evidence>
<evidence type="ECO:0000256" key="1">
    <source>
        <dbReference type="ARBA" id="ARBA00010394"/>
    </source>
</evidence>
<dbReference type="PANTHER" id="PTHR23316">
    <property type="entry name" value="IMPORTIN ALPHA"/>
    <property type="match status" value="1"/>
</dbReference>
<proteinExistence type="inferred from homology"/>
<feature type="region of interest" description="Disordered" evidence="7">
    <location>
        <begin position="1"/>
        <end position="33"/>
    </location>
</feature>
<gene>
    <name evidence="9" type="ORF">Ocin01_00214</name>
</gene>
<keyword evidence="3" id="KW-0677">Repeat</keyword>
<dbReference type="OrthoDB" id="29145at2759"/>
<evidence type="ECO:0000256" key="7">
    <source>
        <dbReference type="SAM" id="MobiDB-lite"/>
    </source>
</evidence>